<organism evidence="3">
    <name type="scientific">marine sediment metagenome</name>
    <dbReference type="NCBI Taxonomy" id="412755"/>
    <lineage>
        <taxon>unclassified sequences</taxon>
        <taxon>metagenomes</taxon>
        <taxon>ecological metagenomes</taxon>
    </lineage>
</organism>
<dbReference type="PROSITE" id="PS50109">
    <property type="entry name" value="HIS_KIN"/>
    <property type="match status" value="1"/>
</dbReference>
<dbReference type="InterPro" id="IPR005467">
    <property type="entry name" value="His_kinase_dom"/>
</dbReference>
<dbReference type="AlphaFoldDB" id="X1J8S5"/>
<dbReference type="PANTHER" id="PTHR43065">
    <property type="entry name" value="SENSOR HISTIDINE KINASE"/>
    <property type="match status" value="1"/>
</dbReference>
<dbReference type="InterPro" id="IPR036890">
    <property type="entry name" value="HATPase_C_sf"/>
</dbReference>
<evidence type="ECO:0000259" key="2">
    <source>
        <dbReference type="PROSITE" id="PS50109"/>
    </source>
</evidence>
<feature type="non-terminal residue" evidence="3">
    <location>
        <position position="1"/>
    </location>
</feature>
<gene>
    <name evidence="3" type="ORF">S03H2_58850</name>
</gene>
<dbReference type="InterPro" id="IPR004358">
    <property type="entry name" value="Sig_transdc_His_kin-like_C"/>
</dbReference>
<feature type="region of interest" description="Disordered" evidence="1">
    <location>
        <begin position="205"/>
        <end position="234"/>
    </location>
</feature>
<dbReference type="SUPFAM" id="SSF55874">
    <property type="entry name" value="ATPase domain of HSP90 chaperone/DNA topoisomerase II/histidine kinase"/>
    <property type="match status" value="1"/>
</dbReference>
<evidence type="ECO:0000256" key="1">
    <source>
        <dbReference type="SAM" id="MobiDB-lite"/>
    </source>
</evidence>
<dbReference type="PANTHER" id="PTHR43065:SF50">
    <property type="entry name" value="HISTIDINE KINASE"/>
    <property type="match status" value="1"/>
</dbReference>
<dbReference type="SMART" id="SM00387">
    <property type="entry name" value="HATPase_c"/>
    <property type="match status" value="1"/>
</dbReference>
<comment type="caution">
    <text evidence="3">The sequence shown here is derived from an EMBL/GenBank/DDBJ whole genome shotgun (WGS) entry which is preliminary data.</text>
</comment>
<evidence type="ECO:0000313" key="3">
    <source>
        <dbReference type="EMBL" id="GAH77905.1"/>
    </source>
</evidence>
<proteinExistence type="predicted"/>
<dbReference type="GO" id="GO:0016772">
    <property type="term" value="F:transferase activity, transferring phosphorus-containing groups"/>
    <property type="evidence" value="ECO:0007669"/>
    <property type="project" value="InterPro"/>
</dbReference>
<name>X1J8S5_9ZZZZ</name>
<feature type="compositionally biased region" description="Polar residues" evidence="1">
    <location>
        <begin position="213"/>
        <end position="228"/>
    </location>
</feature>
<protein>
    <recommendedName>
        <fullName evidence="2">Histidine kinase domain-containing protein</fullName>
    </recommendedName>
</protein>
<dbReference type="EMBL" id="BARU01037810">
    <property type="protein sequence ID" value="GAH77905.1"/>
    <property type="molecule type" value="Genomic_DNA"/>
</dbReference>
<dbReference type="Pfam" id="PF02518">
    <property type="entry name" value="HATPase_c"/>
    <property type="match status" value="1"/>
</dbReference>
<accession>X1J8S5</accession>
<dbReference type="PRINTS" id="PR00344">
    <property type="entry name" value="BCTRLSENSOR"/>
</dbReference>
<dbReference type="Gene3D" id="3.30.565.10">
    <property type="entry name" value="Histidine kinase-like ATPase, C-terminal domain"/>
    <property type="match status" value="1"/>
</dbReference>
<feature type="domain" description="Histidine kinase" evidence="2">
    <location>
        <begin position="30"/>
        <end position="203"/>
    </location>
</feature>
<sequence length="234" mass="25822">TIRQSWDTMKIDFVLEDIQELFDDSKEGLERVTTIVQNLRDFSRIDQAQDFAEYNINDGIEATLVVAKNEIKYDTNIEMEFSEVPPVFCNSGQVNQVFLNVLMNAAQAIKSQGRDDKGTITIKTYAMDNDVVCEISDDGPGIAADKLSKVFDPFFTTKPVGKGTGLGLSVSYDIVVNKHKGQLLAESTVGKGAKFIIKLPIERKEQNDEKATETNGNVSTVAASQRSGLRTEEG</sequence>
<dbReference type="InterPro" id="IPR003594">
    <property type="entry name" value="HATPase_dom"/>
</dbReference>
<reference evidence="3" key="1">
    <citation type="journal article" date="2014" name="Front. Microbiol.">
        <title>High frequency of phylogenetically diverse reductive dehalogenase-homologous genes in deep subseafloor sedimentary metagenomes.</title>
        <authorList>
            <person name="Kawai M."/>
            <person name="Futagami T."/>
            <person name="Toyoda A."/>
            <person name="Takaki Y."/>
            <person name="Nishi S."/>
            <person name="Hori S."/>
            <person name="Arai W."/>
            <person name="Tsubouchi T."/>
            <person name="Morono Y."/>
            <person name="Uchiyama I."/>
            <person name="Ito T."/>
            <person name="Fujiyama A."/>
            <person name="Inagaki F."/>
            <person name="Takami H."/>
        </authorList>
    </citation>
    <scope>NUCLEOTIDE SEQUENCE</scope>
    <source>
        <strain evidence="3">Expedition CK06-06</strain>
    </source>
</reference>